<comment type="similarity">
    <text evidence="6">Belongs to the class IV-like SAM-binding methyltransferase superfamily. RNA methyltransferase TrmH family. TrmL subfamily.</text>
</comment>
<feature type="binding site" evidence="6 7">
    <location>
        <position position="149"/>
    </location>
    <ligand>
        <name>S-adenosyl-L-methionine</name>
        <dbReference type="ChEBI" id="CHEBI:59789"/>
    </ligand>
</feature>
<evidence type="ECO:0000259" key="9">
    <source>
        <dbReference type="Pfam" id="PF00588"/>
    </source>
</evidence>
<dbReference type="HAMAP" id="MF_01885">
    <property type="entry name" value="tRNA_methyltr_TrmL"/>
    <property type="match status" value="1"/>
</dbReference>
<dbReference type="PIRSF" id="PIRSF029256">
    <property type="entry name" value="SpoU_TrmH_prd"/>
    <property type="match status" value="1"/>
</dbReference>
<comment type="subcellular location">
    <subcellularLocation>
        <location evidence="6">Cytoplasm</location>
    </subcellularLocation>
</comment>
<dbReference type="CDD" id="cd18094">
    <property type="entry name" value="SpoU-like_TrmL"/>
    <property type="match status" value="1"/>
</dbReference>
<feature type="binding site" evidence="6 7">
    <location>
        <position position="128"/>
    </location>
    <ligand>
        <name>S-adenosyl-L-methionine</name>
        <dbReference type="ChEBI" id="CHEBI:59789"/>
    </ligand>
</feature>
<keyword evidence="4 6" id="KW-0949">S-adenosyl-L-methionine</keyword>
<evidence type="ECO:0000256" key="8">
    <source>
        <dbReference type="SAM" id="Coils"/>
    </source>
</evidence>
<protein>
    <recommendedName>
        <fullName evidence="6">Putative tRNA (cytidine(34)-2'-O)-methyltransferase</fullName>
        <ecNumber evidence="6">2.1.1.207</ecNumber>
    </recommendedName>
    <alternativeName>
        <fullName evidence="6">tRNA (cytidine/uridine-2'-O-)-methyltransferase</fullName>
    </alternativeName>
</protein>
<evidence type="ECO:0000256" key="2">
    <source>
        <dbReference type="ARBA" id="ARBA00022603"/>
    </source>
</evidence>
<dbReference type="EMBL" id="JACHHH010000004">
    <property type="protein sequence ID" value="MBB6041054.1"/>
    <property type="molecule type" value="Genomic_DNA"/>
</dbReference>
<comment type="caution">
    <text evidence="6">Lacks conserved residue(s) required for the propagation of feature annotation.</text>
</comment>
<evidence type="ECO:0000313" key="10">
    <source>
        <dbReference type="EMBL" id="MBB6041054.1"/>
    </source>
</evidence>
<comment type="catalytic activity">
    <reaction evidence="6">
        <text>5-carboxymethylaminomethyluridine(34) in tRNA(Leu) + S-adenosyl-L-methionine = 5-carboxymethylaminomethyl-2'-O-methyluridine(34) in tRNA(Leu) + S-adenosyl-L-homocysteine + H(+)</text>
        <dbReference type="Rhea" id="RHEA:43088"/>
        <dbReference type="Rhea" id="RHEA-COMP:10333"/>
        <dbReference type="Rhea" id="RHEA-COMP:10334"/>
        <dbReference type="ChEBI" id="CHEBI:15378"/>
        <dbReference type="ChEBI" id="CHEBI:57856"/>
        <dbReference type="ChEBI" id="CHEBI:59789"/>
        <dbReference type="ChEBI" id="CHEBI:74508"/>
        <dbReference type="ChEBI" id="CHEBI:74511"/>
        <dbReference type="EC" id="2.1.1.207"/>
    </reaction>
</comment>
<evidence type="ECO:0000256" key="3">
    <source>
        <dbReference type="ARBA" id="ARBA00022679"/>
    </source>
</evidence>
<evidence type="ECO:0000256" key="6">
    <source>
        <dbReference type="HAMAP-Rule" id="MF_01885"/>
    </source>
</evidence>
<dbReference type="RefSeq" id="WP_183683581.1">
    <property type="nucleotide sequence ID" value="NZ_JACHHH010000004.1"/>
</dbReference>
<dbReference type="PANTHER" id="PTHR42971">
    <property type="entry name" value="TRNA (CYTIDINE(34)-2'-O)-METHYLTRANSFERASE"/>
    <property type="match status" value="1"/>
</dbReference>
<evidence type="ECO:0000313" key="11">
    <source>
        <dbReference type="Proteomes" id="UP000522163"/>
    </source>
</evidence>
<dbReference type="GO" id="GO:0005737">
    <property type="term" value="C:cytoplasm"/>
    <property type="evidence" value="ECO:0007669"/>
    <property type="project" value="UniProtKB-SubCell"/>
</dbReference>
<dbReference type="Proteomes" id="UP000522163">
    <property type="component" value="Unassembled WGS sequence"/>
</dbReference>
<keyword evidence="3 6" id="KW-0808">Transferase</keyword>
<dbReference type="GO" id="GO:0003723">
    <property type="term" value="F:RNA binding"/>
    <property type="evidence" value="ECO:0007669"/>
    <property type="project" value="InterPro"/>
</dbReference>
<dbReference type="EC" id="2.1.1.207" evidence="6"/>
<reference evidence="10 11" key="1">
    <citation type="submission" date="2020-08" db="EMBL/GenBank/DDBJ databases">
        <title>Genomic Encyclopedia of Type Strains, Phase IV (KMG-IV): sequencing the most valuable type-strain genomes for metagenomic binning, comparative biology and taxonomic classification.</title>
        <authorList>
            <person name="Goeker M."/>
        </authorList>
    </citation>
    <scope>NUCLEOTIDE SEQUENCE [LARGE SCALE GENOMIC DNA]</scope>
    <source>
        <strain evidence="10 11">DSM 17245</strain>
    </source>
</reference>
<proteinExistence type="inferred from homology"/>
<sequence length="193" mass="21934">MNIVLHEPEIPFNTGAIGRTCVATKSTLHLIKPYGFILNDKNIKKAGMDYWSLLKLREYISYEEFINGVEEEKREMEKAMGEASSENTASENASGKKIALPKVWYATTKAHKTHTEVSFSPNDYIVFGKESAGIPEEILVDNEEQCIRIPMLEEARSLNLSNSVAIILYEALRQQDFPFLSKEGALHHLQWKE</sequence>
<dbReference type="Gene3D" id="3.40.1280.10">
    <property type="match status" value="1"/>
</dbReference>
<dbReference type="GO" id="GO:0008757">
    <property type="term" value="F:S-adenosylmethionine-dependent methyltransferase activity"/>
    <property type="evidence" value="ECO:0007669"/>
    <property type="project" value="UniProtKB-UniRule"/>
</dbReference>
<dbReference type="GeneID" id="85014580"/>
<evidence type="ECO:0000256" key="4">
    <source>
        <dbReference type="ARBA" id="ARBA00022691"/>
    </source>
</evidence>
<evidence type="ECO:0000256" key="5">
    <source>
        <dbReference type="ARBA" id="ARBA00022694"/>
    </source>
</evidence>
<keyword evidence="2 6" id="KW-0489">Methyltransferase</keyword>
<dbReference type="GO" id="GO:0008175">
    <property type="term" value="F:tRNA methyltransferase activity"/>
    <property type="evidence" value="ECO:0007669"/>
    <property type="project" value="UniProtKB-UniRule"/>
</dbReference>
<keyword evidence="5 6" id="KW-0819">tRNA processing</keyword>
<keyword evidence="1 6" id="KW-0963">Cytoplasm</keyword>
<dbReference type="SUPFAM" id="SSF75217">
    <property type="entry name" value="alpha/beta knot"/>
    <property type="match status" value="1"/>
</dbReference>
<dbReference type="PANTHER" id="PTHR42971:SF1">
    <property type="entry name" value="TRNA (CYTIDINE(34)-2'-O)-METHYLTRANSFERASE"/>
    <property type="match status" value="1"/>
</dbReference>
<gene>
    <name evidence="10" type="ORF">HNQ46_001026</name>
</gene>
<comment type="function">
    <text evidence="6">Could methylate the ribose at the nucleotide 34 wobble position in tRNA.</text>
</comment>
<keyword evidence="8" id="KW-0175">Coiled coil</keyword>
<evidence type="ECO:0000256" key="1">
    <source>
        <dbReference type="ARBA" id="ARBA00022490"/>
    </source>
</evidence>
<name>A0A7W9SF69_9FIRM</name>
<dbReference type="InterPro" id="IPR016914">
    <property type="entry name" value="TrmL"/>
</dbReference>
<comment type="caution">
    <text evidence="10">The sequence shown here is derived from an EMBL/GenBank/DDBJ whole genome shotgun (WGS) entry which is preliminary data.</text>
</comment>
<dbReference type="GO" id="GO:0002130">
    <property type="term" value="P:wobble position ribose methylation"/>
    <property type="evidence" value="ECO:0007669"/>
    <property type="project" value="TreeGrafter"/>
</dbReference>
<organism evidence="10 11">
    <name type="scientific">Oribacterium sinus</name>
    <dbReference type="NCBI Taxonomy" id="237576"/>
    <lineage>
        <taxon>Bacteria</taxon>
        <taxon>Bacillati</taxon>
        <taxon>Bacillota</taxon>
        <taxon>Clostridia</taxon>
        <taxon>Lachnospirales</taxon>
        <taxon>Lachnospiraceae</taxon>
        <taxon>Oribacterium</taxon>
    </lineage>
</organism>
<dbReference type="InterPro" id="IPR001537">
    <property type="entry name" value="SpoU_MeTrfase"/>
</dbReference>
<evidence type="ECO:0000256" key="7">
    <source>
        <dbReference type="PIRSR" id="PIRSR029256-1"/>
    </source>
</evidence>
<dbReference type="AlphaFoldDB" id="A0A7W9SF69"/>
<dbReference type="InterPro" id="IPR029026">
    <property type="entry name" value="tRNA_m1G_MTases_N"/>
</dbReference>
<feature type="binding site" evidence="6 7">
    <location>
        <position position="157"/>
    </location>
    <ligand>
        <name>S-adenosyl-L-methionine</name>
        <dbReference type="ChEBI" id="CHEBI:59789"/>
    </ligand>
</feature>
<accession>A0A7W9SF69</accession>
<feature type="coiled-coil region" evidence="8">
    <location>
        <begin position="62"/>
        <end position="89"/>
    </location>
</feature>
<dbReference type="Pfam" id="PF00588">
    <property type="entry name" value="SpoU_methylase"/>
    <property type="match status" value="1"/>
</dbReference>
<dbReference type="InterPro" id="IPR029028">
    <property type="entry name" value="Alpha/beta_knot_MTases"/>
</dbReference>
<feature type="domain" description="tRNA/rRNA methyltransferase SpoU type" evidence="9">
    <location>
        <begin position="2"/>
        <end position="169"/>
    </location>
</feature>
<comment type="catalytic activity">
    <reaction evidence="6">
        <text>cytidine(34) in tRNA + S-adenosyl-L-methionine = 2'-O-methylcytidine(34) in tRNA + S-adenosyl-L-homocysteine + H(+)</text>
        <dbReference type="Rhea" id="RHEA:43084"/>
        <dbReference type="Rhea" id="RHEA-COMP:10331"/>
        <dbReference type="Rhea" id="RHEA-COMP:10332"/>
        <dbReference type="ChEBI" id="CHEBI:15378"/>
        <dbReference type="ChEBI" id="CHEBI:57856"/>
        <dbReference type="ChEBI" id="CHEBI:59789"/>
        <dbReference type="ChEBI" id="CHEBI:74495"/>
        <dbReference type="ChEBI" id="CHEBI:82748"/>
        <dbReference type="EC" id="2.1.1.207"/>
    </reaction>
</comment>